<feature type="transmembrane region" description="Helical" evidence="7">
    <location>
        <begin position="289"/>
        <end position="307"/>
    </location>
</feature>
<keyword evidence="5 9" id="KW-0418">Kinase</keyword>
<keyword evidence="3" id="KW-0597">Phosphoprotein</keyword>
<keyword evidence="6" id="KW-0902">Two-component regulatory system</keyword>
<dbReference type="InterPro" id="IPR003594">
    <property type="entry name" value="HATPase_dom"/>
</dbReference>
<accession>A0A1I0S7W3</accession>
<dbReference type="Pfam" id="PF00512">
    <property type="entry name" value="HisKA"/>
    <property type="match status" value="1"/>
</dbReference>
<dbReference type="CDD" id="cd00082">
    <property type="entry name" value="HisKA"/>
    <property type="match status" value="1"/>
</dbReference>
<keyword evidence="4" id="KW-0808">Transferase</keyword>
<dbReference type="OrthoDB" id="9804645at2"/>
<dbReference type="Gene3D" id="3.30.565.10">
    <property type="entry name" value="Histidine kinase-like ATPase, C-terminal domain"/>
    <property type="match status" value="1"/>
</dbReference>
<dbReference type="Pfam" id="PF02518">
    <property type="entry name" value="HATPase_c"/>
    <property type="match status" value="1"/>
</dbReference>
<evidence type="ECO:0000256" key="6">
    <source>
        <dbReference type="ARBA" id="ARBA00023012"/>
    </source>
</evidence>
<dbReference type="SUPFAM" id="SSF47384">
    <property type="entry name" value="Homodimeric domain of signal transducing histidine kinase"/>
    <property type="match status" value="1"/>
</dbReference>
<proteinExistence type="predicted"/>
<evidence type="ECO:0000256" key="5">
    <source>
        <dbReference type="ARBA" id="ARBA00022777"/>
    </source>
</evidence>
<evidence type="ECO:0000256" key="2">
    <source>
        <dbReference type="ARBA" id="ARBA00012438"/>
    </source>
</evidence>
<dbReference type="InterPro" id="IPR050351">
    <property type="entry name" value="BphY/WalK/GraS-like"/>
</dbReference>
<dbReference type="SMART" id="SM00387">
    <property type="entry name" value="HATPase_c"/>
    <property type="match status" value="1"/>
</dbReference>
<dbReference type="GO" id="GO:0016036">
    <property type="term" value="P:cellular response to phosphate starvation"/>
    <property type="evidence" value="ECO:0007669"/>
    <property type="project" value="TreeGrafter"/>
</dbReference>
<dbReference type="InterPro" id="IPR003661">
    <property type="entry name" value="HisK_dim/P_dom"/>
</dbReference>
<dbReference type="Proteomes" id="UP000199310">
    <property type="component" value="Unassembled WGS sequence"/>
</dbReference>
<dbReference type="InterPro" id="IPR004358">
    <property type="entry name" value="Sig_transdc_His_kin-like_C"/>
</dbReference>
<name>A0A1I0S7W3_9BACT</name>
<evidence type="ECO:0000256" key="3">
    <source>
        <dbReference type="ARBA" id="ARBA00022553"/>
    </source>
</evidence>
<dbReference type="FunFam" id="3.30.565.10:FF:000006">
    <property type="entry name" value="Sensor histidine kinase WalK"/>
    <property type="match status" value="1"/>
</dbReference>
<dbReference type="GO" id="GO:0000155">
    <property type="term" value="F:phosphorelay sensor kinase activity"/>
    <property type="evidence" value="ECO:0007669"/>
    <property type="project" value="InterPro"/>
</dbReference>
<dbReference type="PROSITE" id="PS50109">
    <property type="entry name" value="HIS_KIN"/>
    <property type="match status" value="1"/>
</dbReference>
<keyword evidence="7" id="KW-0472">Membrane</keyword>
<evidence type="ECO:0000313" key="10">
    <source>
        <dbReference type="Proteomes" id="UP000199310"/>
    </source>
</evidence>
<evidence type="ECO:0000313" key="9">
    <source>
        <dbReference type="EMBL" id="SEW51757.1"/>
    </source>
</evidence>
<dbReference type="GO" id="GO:0005886">
    <property type="term" value="C:plasma membrane"/>
    <property type="evidence" value="ECO:0007669"/>
    <property type="project" value="TreeGrafter"/>
</dbReference>
<dbReference type="STRING" id="29529.SAMN04488122_4487"/>
<dbReference type="AlphaFoldDB" id="A0A1I0S7W3"/>
<dbReference type="InterPro" id="IPR036890">
    <property type="entry name" value="HATPase_C_sf"/>
</dbReference>
<evidence type="ECO:0000256" key="1">
    <source>
        <dbReference type="ARBA" id="ARBA00000085"/>
    </source>
</evidence>
<sequence length="563" mass="64135">MFSCRGGRKQYICDSIVIIDYSNNLVRYKLSIPATVFLIALTILLITAFQAYWLTNNYREEQRLFTARTNILFRETIFRLQAVKLNLDSNISLRISDRAGMTGISNVLQERIRDTTTMMRTLPGVMAVPSSPLLDESMPQEPPVFRRTTAMPTNIAGMPAQGPAMMVALKAAPFNAKDSLNVPYAITRPAATTGRVYDFLVGVDSLRDSITVKEVTDHYQQALAREKMEVPFVVNMLPIDTSNNYANFQTFPEDLDGNTVIIGFTKPVRYQVLFQNNTWYLLRRISQPILISFFLLAVTIFSFLLLYRNLKQQQRLAQLKNDFISNMTHELKTPIATVSVAIEALRSFDALEDLQTTLEYLDISANEMSRLALLVDKVLKLSMFENREIPLNKETFDLTDLTRNVMISMKLQFEKQRAVTTLKRTGHNFTINADKLHMTSVLYNLLDNALKYSTQDPNILIHIIDHKQYLELRVTDNGIGIAREYKNKIFEKFFRVPSGNRHNIKGYGLGLSYVSHIVQSHMGIIEVESELGKGSTFSIKLPFAEAPVIYYDNGRKITKIKTG</sequence>
<comment type="catalytic activity">
    <reaction evidence="1">
        <text>ATP + protein L-histidine = ADP + protein N-phospho-L-histidine.</text>
        <dbReference type="EC" id="2.7.13.3"/>
    </reaction>
</comment>
<dbReference type="PANTHER" id="PTHR45453">
    <property type="entry name" value="PHOSPHATE REGULON SENSOR PROTEIN PHOR"/>
    <property type="match status" value="1"/>
</dbReference>
<dbReference type="EMBL" id="FOJG01000002">
    <property type="protein sequence ID" value="SEW51757.1"/>
    <property type="molecule type" value="Genomic_DNA"/>
</dbReference>
<evidence type="ECO:0000256" key="7">
    <source>
        <dbReference type="SAM" id="Phobius"/>
    </source>
</evidence>
<keyword evidence="10" id="KW-1185">Reference proteome</keyword>
<dbReference type="PRINTS" id="PR00344">
    <property type="entry name" value="BCTRLSENSOR"/>
</dbReference>
<feature type="transmembrane region" description="Helical" evidence="7">
    <location>
        <begin position="30"/>
        <end position="54"/>
    </location>
</feature>
<dbReference type="Gene3D" id="1.10.287.130">
    <property type="match status" value="1"/>
</dbReference>
<reference evidence="10" key="1">
    <citation type="submission" date="2016-10" db="EMBL/GenBank/DDBJ databases">
        <authorList>
            <person name="Varghese N."/>
            <person name="Submissions S."/>
        </authorList>
    </citation>
    <scope>NUCLEOTIDE SEQUENCE [LARGE SCALE GENOMIC DNA]</scope>
    <source>
        <strain evidence="10">DSM 3695</strain>
    </source>
</reference>
<dbReference type="GO" id="GO:0004721">
    <property type="term" value="F:phosphoprotein phosphatase activity"/>
    <property type="evidence" value="ECO:0007669"/>
    <property type="project" value="TreeGrafter"/>
</dbReference>
<keyword evidence="7" id="KW-1133">Transmembrane helix</keyword>
<feature type="domain" description="Histidine kinase" evidence="8">
    <location>
        <begin position="326"/>
        <end position="545"/>
    </location>
</feature>
<protein>
    <recommendedName>
        <fullName evidence="2">histidine kinase</fullName>
        <ecNumber evidence="2">2.7.13.3</ecNumber>
    </recommendedName>
</protein>
<keyword evidence="7" id="KW-0812">Transmembrane</keyword>
<dbReference type="SMART" id="SM00388">
    <property type="entry name" value="HisKA"/>
    <property type="match status" value="1"/>
</dbReference>
<dbReference type="EC" id="2.7.13.3" evidence="2"/>
<evidence type="ECO:0000259" key="8">
    <source>
        <dbReference type="PROSITE" id="PS50109"/>
    </source>
</evidence>
<dbReference type="InterPro" id="IPR036097">
    <property type="entry name" value="HisK_dim/P_sf"/>
</dbReference>
<evidence type="ECO:0000256" key="4">
    <source>
        <dbReference type="ARBA" id="ARBA00022679"/>
    </source>
</evidence>
<dbReference type="InterPro" id="IPR005467">
    <property type="entry name" value="His_kinase_dom"/>
</dbReference>
<dbReference type="CDD" id="cd00075">
    <property type="entry name" value="HATPase"/>
    <property type="match status" value="1"/>
</dbReference>
<organism evidence="9 10">
    <name type="scientific">Chitinophaga arvensicola</name>
    <dbReference type="NCBI Taxonomy" id="29529"/>
    <lineage>
        <taxon>Bacteria</taxon>
        <taxon>Pseudomonadati</taxon>
        <taxon>Bacteroidota</taxon>
        <taxon>Chitinophagia</taxon>
        <taxon>Chitinophagales</taxon>
        <taxon>Chitinophagaceae</taxon>
        <taxon>Chitinophaga</taxon>
    </lineage>
</organism>
<dbReference type="PANTHER" id="PTHR45453:SF1">
    <property type="entry name" value="PHOSPHATE REGULON SENSOR PROTEIN PHOR"/>
    <property type="match status" value="1"/>
</dbReference>
<gene>
    <name evidence="9" type="ORF">SAMN04488122_4487</name>
</gene>
<dbReference type="SUPFAM" id="SSF55874">
    <property type="entry name" value="ATPase domain of HSP90 chaperone/DNA topoisomerase II/histidine kinase"/>
    <property type="match status" value="1"/>
</dbReference>